<sequence length="96" mass="11018">MKSETKSRSREKNEMKISITIKAEYESREEAEIMKRVLEPDNTSFVESEIQGSEVRFTTEADSIGTALNTADDLIFSEMMAEKMMILNESDSKDKR</sequence>
<proteinExistence type="inferred from homology"/>
<dbReference type="Proteomes" id="UP000256864">
    <property type="component" value="Unassembled WGS sequence"/>
</dbReference>
<name>A0A371NE62_9EURY</name>
<evidence type="ECO:0000313" key="3">
    <source>
        <dbReference type="Proteomes" id="UP000256864"/>
    </source>
</evidence>
<dbReference type="Pfam" id="PF09341">
    <property type="entry name" value="Pcc1"/>
    <property type="match status" value="1"/>
</dbReference>
<dbReference type="RefSeq" id="WP_115891974.1">
    <property type="nucleotide sequence ID" value="NZ_QREL01000001.1"/>
</dbReference>
<dbReference type="AlphaFoldDB" id="A0A371NE62"/>
<evidence type="ECO:0000256" key="1">
    <source>
        <dbReference type="ARBA" id="ARBA00007073"/>
    </source>
</evidence>
<comment type="similarity">
    <text evidence="1">Belongs to the CTAG/PCC1 family.</text>
</comment>
<dbReference type="InterPro" id="IPR015419">
    <property type="entry name" value="CTAG/Pcc1"/>
</dbReference>
<gene>
    <name evidence="2" type="ORF">C7452_0259</name>
</gene>
<protein>
    <recommendedName>
        <fullName evidence="4">KEOPS complex subunit Pcc1</fullName>
    </recommendedName>
</protein>
<accession>A0A371NE62</accession>
<organism evidence="2 3">
    <name type="scientific">Methanothermobacter defluvii</name>
    <dbReference type="NCBI Taxonomy" id="49339"/>
    <lineage>
        <taxon>Archaea</taxon>
        <taxon>Methanobacteriati</taxon>
        <taxon>Methanobacteriota</taxon>
        <taxon>Methanomada group</taxon>
        <taxon>Methanobacteria</taxon>
        <taxon>Methanobacteriales</taxon>
        <taxon>Methanobacteriaceae</taxon>
        <taxon>Methanothermobacter</taxon>
    </lineage>
</organism>
<comment type="caution">
    <text evidence="2">The sequence shown here is derived from an EMBL/GenBank/DDBJ whole genome shotgun (WGS) entry which is preliminary data.</text>
</comment>
<dbReference type="EMBL" id="QREL01000001">
    <property type="protein sequence ID" value="REE28258.1"/>
    <property type="molecule type" value="Genomic_DNA"/>
</dbReference>
<keyword evidence="3" id="KW-1185">Reference proteome</keyword>
<evidence type="ECO:0000313" key="2">
    <source>
        <dbReference type="EMBL" id="REE28258.1"/>
    </source>
</evidence>
<reference evidence="2 3" key="1">
    <citation type="submission" date="2018-07" db="EMBL/GenBank/DDBJ databases">
        <title>Genomic Encyclopedia of Type Strains, Phase IV (KMG-IV): sequencing the most valuable type-strain genomes for metagenomic binning, comparative biology and taxonomic classification.</title>
        <authorList>
            <person name="Goeker M."/>
        </authorList>
    </citation>
    <scope>NUCLEOTIDE SEQUENCE [LARGE SCALE GENOMIC DNA]</scope>
    <source>
        <strain evidence="2 3">DSM 7466</strain>
    </source>
</reference>
<dbReference type="NCBIfam" id="NF011470">
    <property type="entry name" value="PRK14887.1"/>
    <property type="match status" value="1"/>
</dbReference>
<evidence type="ECO:0008006" key="4">
    <source>
        <dbReference type="Google" id="ProtNLM"/>
    </source>
</evidence>